<evidence type="ECO:0000313" key="2">
    <source>
        <dbReference type="EMBL" id="OMJ65821.1"/>
    </source>
</evidence>
<feature type="compositionally biased region" description="Polar residues" evidence="1">
    <location>
        <begin position="420"/>
        <end position="437"/>
    </location>
</feature>
<proteinExistence type="predicted"/>
<evidence type="ECO:0000256" key="1">
    <source>
        <dbReference type="SAM" id="MobiDB-lite"/>
    </source>
</evidence>
<gene>
    <name evidence="2" type="ORF">SteCoe_37568</name>
</gene>
<comment type="caution">
    <text evidence="2">The sequence shown here is derived from an EMBL/GenBank/DDBJ whole genome shotgun (WGS) entry which is preliminary data.</text>
</comment>
<evidence type="ECO:0008006" key="4">
    <source>
        <dbReference type="Google" id="ProtNLM"/>
    </source>
</evidence>
<evidence type="ECO:0000313" key="3">
    <source>
        <dbReference type="Proteomes" id="UP000187209"/>
    </source>
</evidence>
<feature type="region of interest" description="Disordered" evidence="1">
    <location>
        <begin position="499"/>
        <end position="522"/>
    </location>
</feature>
<keyword evidence="3" id="KW-1185">Reference proteome</keyword>
<accession>A0A1R2AMR5</accession>
<dbReference type="Proteomes" id="UP000187209">
    <property type="component" value="Unassembled WGS sequence"/>
</dbReference>
<name>A0A1R2AMR5_9CILI</name>
<dbReference type="AlphaFoldDB" id="A0A1R2AMR5"/>
<feature type="region of interest" description="Disordered" evidence="1">
    <location>
        <begin position="1"/>
        <end position="28"/>
    </location>
</feature>
<reference evidence="2 3" key="1">
    <citation type="submission" date="2016-11" db="EMBL/GenBank/DDBJ databases">
        <title>The macronuclear genome of Stentor coeruleus: a giant cell with tiny introns.</title>
        <authorList>
            <person name="Slabodnick M."/>
            <person name="Ruby J.G."/>
            <person name="Reiff S.B."/>
            <person name="Swart E.C."/>
            <person name="Gosai S."/>
            <person name="Prabakaran S."/>
            <person name="Witkowska E."/>
            <person name="Larue G.E."/>
            <person name="Fisher S."/>
            <person name="Freeman R.M."/>
            <person name="Gunawardena J."/>
            <person name="Chu W."/>
            <person name="Stover N.A."/>
            <person name="Gregory B.D."/>
            <person name="Nowacki M."/>
            <person name="Derisi J."/>
            <person name="Roy S.W."/>
            <person name="Marshall W.F."/>
            <person name="Sood P."/>
        </authorList>
    </citation>
    <scope>NUCLEOTIDE SEQUENCE [LARGE SCALE GENOMIC DNA]</scope>
    <source>
        <strain evidence="2">WM001</strain>
    </source>
</reference>
<dbReference type="EMBL" id="MPUH01001929">
    <property type="protein sequence ID" value="OMJ65821.1"/>
    <property type="molecule type" value="Genomic_DNA"/>
</dbReference>
<feature type="compositionally biased region" description="Polar residues" evidence="1">
    <location>
        <begin position="9"/>
        <end position="20"/>
    </location>
</feature>
<protein>
    <recommendedName>
        <fullName evidence="4">EF-hand domain-containing protein</fullName>
    </recommendedName>
</protein>
<sequence length="522" mass="59971">MVKDKAINEAQTDKTGPQSELKQKHMVFSGKKKSPLLKTFASKTNKAQTSGVKFYPEHSKAFYSRSQPPLGTRFIRGFLGKPKFLYSKHQSPDQHHLNLRDSHEKKIYKFKSQQDDVIAEFMHETPRKRTCSNERLLLRNKGIRSCRHSKINDKKNIFNRLIASQREQKIVIDSKKSICLKKHPSLSAAVLKRKSFCKDKTLLKDFTNEFSALCAEVDFGSTGYLNYTKFCNILNKLKFLEDSFNKSEEERELVLKAWKLLGGHEESKVKIDNFYLFLLAVMNHEVKIERQRVNSPQSKHRGGFMSSLKKDIASIHQEFIHLYENRTEKKENQSIRINESVSSPEEIISGGETPEIVIDEASNIIQDISENNDVAPIEIARPEVHLRMPNSFKIIRRISLRELASTPKKLDSKLCMSVHHSTQSISENTPKNTSFNSESEDNILKSSLQTPPSQVGLGLYINKIKIKRMRTKNEESKKELNNSITYRTFNNIKFKFPNADSSESSGVLLDVSREISSDDQKK</sequence>
<feature type="compositionally biased region" description="Basic and acidic residues" evidence="1">
    <location>
        <begin position="511"/>
        <end position="522"/>
    </location>
</feature>
<organism evidence="2 3">
    <name type="scientific">Stentor coeruleus</name>
    <dbReference type="NCBI Taxonomy" id="5963"/>
    <lineage>
        <taxon>Eukaryota</taxon>
        <taxon>Sar</taxon>
        <taxon>Alveolata</taxon>
        <taxon>Ciliophora</taxon>
        <taxon>Postciliodesmatophora</taxon>
        <taxon>Heterotrichea</taxon>
        <taxon>Heterotrichida</taxon>
        <taxon>Stentoridae</taxon>
        <taxon>Stentor</taxon>
    </lineage>
</organism>
<feature type="region of interest" description="Disordered" evidence="1">
    <location>
        <begin position="420"/>
        <end position="450"/>
    </location>
</feature>